<comment type="subcellular location">
    <subcellularLocation>
        <location evidence="1">Nucleus</location>
    </subcellularLocation>
</comment>
<reference evidence="5" key="1">
    <citation type="submission" date="2022-08" db="EMBL/GenBank/DDBJ databases">
        <authorList>
            <consortium name="DOE Joint Genome Institute"/>
            <person name="Min B."/>
            <person name="Riley R."/>
            <person name="Sierra-Patev S."/>
            <person name="Naranjo-Ortiz M."/>
            <person name="Looney B."/>
            <person name="Konkel Z."/>
            <person name="Slot J.C."/>
            <person name="Sakamoto Y."/>
            <person name="Steenwyk J.L."/>
            <person name="Rokas A."/>
            <person name="Carro J."/>
            <person name="Camarero S."/>
            <person name="Ferreira P."/>
            <person name="Molpeceres G."/>
            <person name="Ruiz-Duenas F.J."/>
            <person name="Serrano A."/>
            <person name="Henrissat B."/>
            <person name="Drula E."/>
            <person name="Hughes K.W."/>
            <person name="Mata J.L."/>
            <person name="Ishikawa N.K."/>
            <person name="Vargas-Isla R."/>
            <person name="Ushijima S."/>
            <person name="Smith C.A."/>
            <person name="Ahrendt S."/>
            <person name="Andreopoulos W."/>
            <person name="He G."/>
            <person name="Labutti K."/>
            <person name="Lipzen A."/>
            <person name="Ng V."/>
            <person name="Sandor L."/>
            <person name="Barry K."/>
            <person name="Martinez A.T."/>
            <person name="Xiao Y."/>
            <person name="Gibbons J.G."/>
            <person name="Terashima K."/>
            <person name="Hibbett D.S."/>
            <person name="Grigoriev I.V."/>
        </authorList>
    </citation>
    <scope>NUCLEOTIDE SEQUENCE</scope>
    <source>
        <strain evidence="5">TFB9207</strain>
    </source>
</reference>
<evidence type="ECO:0000259" key="4">
    <source>
        <dbReference type="Pfam" id="PF07808"/>
    </source>
</evidence>
<keyword evidence="6" id="KW-1185">Reference proteome</keyword>
<feature type="region of interest" description="Disordered" evidence="3">
    <location>
        <begin position="151"/>
        <end position="391"/>
    </location>
</feature>
<feature type="compositionally biased region" description="Polar residues" evidence="3">
    <location>
        <begin position="1"/>
        <end position="56"/>
    </location>
</feature>
<feature type="compositionally biased region" description="Basic and acidic residues" evidence="3">
    <location>
        <begin position="306"/>
        <end position="316"/>
    </location>
</feature>
<evidence type="ECO:0000313" key="6">
    <source>
        <dbReference type="Proteomes" id="UP001163846"/>
    </source>
</evidence>
<comment type="caution">
    <text evidence="5">The sequence shown here is derived from an EMBL/GenBank/DDBJ whole genome shotgun (WGS) entry which is preliminary data.</text>
</comment>
<feature type="domain" description="RED-like N-terminal" evidence="4">
    <location>
        <begin position="59"/>
        <end position="175"/>
    </location>
</feature>
<dbReference type="PANTHER" id="PTHR12765">
    <property type="entry name" value="RED PROTEIN IK FACTOR CYTOKINE IK"/>
    <property type="match status" value="1"/>
</dbReference>
<gene>
    <name evidence="5" type="ORF">F5878DRAFT_12138</name>
</gene>
<feature type="compositionally biased region" description="Basic and acidic residues" evidence="3">
    <location>
        <begin position="213"/>
        <end position="230"/>
    </location>
</feature>
<feature type="compositionally biased region" description="Acidic residues" evidence="3">
    <location>
        <begin position="366"/>
        <end position="377"/>
    </location>
</feature>
<dbReference type="InterPro" id="IPR012916">
    <property type="entry name" value="RED_N"/>
</dbReference>
<keyword evidence="2" id="KW-0539">Nucleus</keyword>
<feature type="compositionally biased region" description="Basic and acidic residues" evidence="3">
    <location>
        <begin position="417"/>
        <end position="451"/>
    </location>
</feature>
<dbReference type="Pfam" id="PF07808">
    <property type="entry name" value="RED_N"/>
    <property type="match status" value="1"/>
</dbReference>
<evidence type="ECO:0000313" key="5">
    <source>
        <dbReference type="EMBL" id="KAJ3841431.1"/>
    </source>
</evidence>
<dbReference type="Proteomes" id="UP001163846">
    <property type="component" value="Unassembled WGS sequence"/>
</dbReference>
<proteinExistence type="predicted"/>
<feature type="compositionally biased region" description="Acidic residues" evidence="3">
    <location>
        <begin position="271"/>
        <end position="280"/>
    </location>
</feature>
<evidence type="ECO:0000256" key="1">
    <source>
        <dbReference type="ARBA" id="ARBA00004123"/>
    </source>
</evidence>
<feature type="compositionally biased region" description="Acidic residues" evidence="3">
    <location>
        <begin position="294"/>
        <end position="305"/>
    </location>
</feature>
<dbReference type="GO" id="GO:0005634">
    <property type="term" value="C:nucleus"/>
    <property type="evidence" value="ECO:0007669"/>
    <property type="project" value="UniProtKB-SubCell"/>
</dbReference>
<organism evidence="5 6">
    <name type="scientific">Lentinula raphanica</name>
    <dbReference type="NCBI Taxonomy" id="153919"/>
    <lineage>
        <taxon>Eukaryota</taxon>
        <taxon>Fungi</taxon>
        <taxon>Dikarya</taxon>
        <taxon>Basidiomycota</taxon>
        <taxon>Agaricomycotina</taxon>
        <taxon>Agaricomycetes</taxon>
        <taxon>Agaricomycetidae</taxon>
        <taxon>Agaricales</taxon>
        <taxon>Marasmiineae</taxon>
        <taxon>Omphalotaceae</taxon>
        <taxon>Lentinula</taxon>
    </lineage>
</organism>
<evidence type="ECO:0000256" key="2">
    <source>
        <dbReference type="ARBA" id="ARBA00023242"/>
    </source>
</evidence>
<feature type="region of interest" description="Disordered" evidence="3">
    <location>
        <begin position="1"/>
        <end position="83"/>
    </location>
</feature>
<accession>A0AA38PF57</accession>
<name>A0AA38PF57_9AGAR</name>
<dbReference type="EMBL" id="MU806039">
    <property type="protein sequence ID" value="KAJ3841431.1"/>
    <property type="molecule type" value="Genomic_DNA"/>
</dbReference>
<feature type="region of interest" description="Disordered" evidence="3">
    <location>
        <begin position="404"/>
        <end position="451"/>
    </location>
</feature>
<feature type="compositionally biased region" description="Low complexity" evidence="3">
    <location>
        <begin position="245"/>
        <end position="260"/>
    </location>
</feature>
<dbReference type="AlphaFoldDB" id="A0AA38PF57"/>
<dbReference type="InterPro" id="IPR039896">
    <property type="entry name" value="Red-like"/>
</dbReference>
<feature type="compositionally biased region" description="Basic and acidic residues" evidence="3">
    <location>
        <begin position="63"/>
        <end position="79"/>
    </location>
</feature>
<protein>
    <recommendedName>
        <fullName evidence="4">RED-like N-terminal domain-containing protein</fullName>
    </recommendedName>
</protein>
<feature type="compositionally biased region" description="Basic and acidic residues" evidence="3">
    <location>
        <begin position="165"/>
        <end position="178"/>
    </location>
</feature>
<evidence type="ECO:0000256" key="3">
    <source>
        <dbReference type="SAM" id="MobiDB-lite"/>
    </source>
</evidence>
<sequence length="451" mass="49792">MDQDSFRQLLSSGPSHSQTRTSQPQPRESLFTQKNYSKASTLRKSAPANSSETSNFKPRKVKKLEGKYRDRAAERRGGEGNDYAQVEAVLEEFEKRTADQDEHAVDEQRQYLGGDSDHSILVKGLDMALLQQNKAKAKAALATDEDEFLEQAFKQSSSSQPKKRTREDILRELKEKRTQGTTASTMESADETVLNKGKGKFKPIGFKPIGGDGEQKEKKKKIATKDDGERKKKKRRLEVAADNATRVATVVQSTSSTSVPPKAPLKLHEPEEPEPLEEFDIFAGVGEYEGVGVGDDDEEEESGGEENEKKAGKNDELFSSSLRPGQWFATDEQMDSGPPPTPKTTSDVVDEPPQPGPSNSKSSLIPDEERELASDEEQPIRLVPLSSSTLPSIKELLAIDEAAEAADKKHKRKNKKKGGEGAGGKKLDAEAKANRDYQRLKSYTEKRSGNE</sequence>